<dbReference type="Gene3D" id="2.30.30.240">
    <property type="entry name" value="PRC-barrel domain"/>
    <property type="match status" value="1"/>
</dbReference>
<evidence type="ECO:0000313" key="3">
    <source>
        <dbReference type="EMBL" id="ETW11863.1"/>
    </source>
</evidence>
<dbReference type="eggNOG" id="ENOG5032YVU">
    <property type="taxonomic scope" value="Bacteria"/>
</dbReference>
<feature type="chain" id="PRO_5004842111" description="PRC-barrel domain-containing protein" evidence="1">
    <location>
        <begin position="21"/>
        <end position="157"/>
    </location>
</feature>
<dbReference type="Pfam" id="PF05239">
    <property type="entry name" value="PRC"/>
    <property type="match status" value="1"/>
</dbReference>
<dbReference type="PANTHER" id="PTHR36505:SF1">
    <property type="entry name" value="BLR1072 PROTEIN"/>
    <property type="match status" value="1"/>
</dbReference>
<keyword evidence="4" id="KW-1185">Reference proteome</keyword>
<accession>W4HHK2</accession>
<sequence>MSRAIYAALIAGGLAFPAFAQDSGSSQGGDDAAAQEQAQAEDQQAYITASMIQDARIVSLEGNYDSTVWEGEEPFAAMLADLSEIGEVEEIVMDNQGQVQGLTTDVGGFLGIGDKAVMIPLSDIRLARSPDDDDELTIVTRLDREALENQPAFEIDD</sequence>
<organism evidence="3 4">
    <name type="scientific">Roseivivax marinus</name>
    <dbReference type="NCBI Taxonomy" id="1379903"/>
    <lineage>
        <taxon>Bacteria</taxon>
        <taxon>Pseudomonadati</taxon>
        <taxon>Pseudomonadota</taxon>
        <taxon>Alphaproteobacteria</taxon>
        <taxon>Rhodobacterales</taxon>
        <taxon>Roseobacteraceae</taxon>
        <taxon>Roseivivax</taxon>
    </lineage>
</organism>
<protein>
    <recommendedName>
        <fullName evidence="2">PRC-barrel domain-containing protein</fullName>
    </recommendedName>
</protein>
<dbReference type="InterPro" id="IPR011033">
    <property type="entry name" value="PRC_barrel-like_sf"/>
</dbReference>
<reference evidence="3 4" key="1">
    <citation type="journal article" date="2014" name="Antonie Van Leeuwenhoek">
        <title>Roseivivax atlanticus sp. nov., isolated from surface seawater of the Atlantic Ocean.</title>
        <authorList>
            <person name="Li G."/>
            <person name="Lai Q."/>
            <person name="Liu X."/>
            <person name="Sun F."/>
            <person name="Shao Z."/>
        </authorList>
    </citation>
    <scope>NUCLEOTIDE SEQUENCE [LARGE SCALE GENOMIC DNA]</scope>
    <source>
        <strain evidence="3 4">22II-s10s</strain>
    </source>
</reference>
<evidence type="ECO:0000259" key="2">
    <source>
        <dbReference type="Pfam" id="PF05239"/>
    </source>
</evidence>
<evidence type="ECO:0000256" key="1">
    <source>
        <dbReference type="SAM" id="SignalP"/>
    </source>
</evidence>
<dbReference type="Proteomes" id="UP000019063">
    <property type="component" value="Unassembled WGS sequence"/>
</dbReference>
<dbReference type="AlphaFoldDB" id="W4HHK2"/>
<evidence type="ECO:0000313" key="4">
    <source>
        <dbReference type="Proteomes" id="UP000019063"/>
    </source>
</evidence>
<dbReference type="EMBL" id="AQQW01000009">
    <property type="protein sequence ID" value="ETW11863.1"/>
    <property type="molecule type" value="Genomic_DNA"/>
</dbReference>
<keyword evidence="1" id="KW-0732">Signal</keyword>
<gene>
    <name evidence="3" type="ORF">ATO8_14392</name>
</gene>
<comment type="caution">
    <text evidence="3">The sequence shown here is derived from an EMBL/GenBank/DDBJ whole genome shotgun (WGS) entry which is preliminary data.</text>
</comment>
<proteinExistence type="predicted"/>
<dbReference type="SUPFAM" id="SSF50346">
    <property type="entry name" value="PRC-barrel domain"/>
    <property type="match status" value="1"/>
</dbReference>
<dbReference type="PATRIC" id="fig|1317118.6.peg.2960"/>
<dbReference type="RefSeq" id="WP_043845396.1">
    <property type="nucleotide sequence ID" value="NZ_AQQW01000009.1"/>
</dbReference>
<dbReference type="PANTHER" id="PTHR36505">
    <property type="entry name" value="BLR1072 PROTEIN"/>
    <property type="match status" value="1"/>
</dbReference>
<name>W4HHK2_9RHOB</name>
<dbReference type="STRING" id="1379903.ATO8_14392"/>
<feature type="domain" description="PRC-barrel" evidence="2">
    <location>
        <begin position="83"/>
        <end position="125"/>
    </location>
</feature>
<dbReference type="InterPro" id="IPR027275">
    <property type="entry name" value="PRC-brl_dom"/>
</dbReference>
<feature type="signal peptide" evidence="1">
    <location>
        <begin position="1"/>
        <end position="20"/>
    </location>
</feature>